<accession>A0A8J3UF51</accession>
<evidence type="ECO:0000313" key="3">
    <source>
        <dbReference type="Proteomes" id="UP000622547"/>
    </source>
</evidence>
<feature type="region of interest" description="Disordered" evidence="1">
    <location>
        <begin position="72"/>
        <end position="107"/>
    </location>
</feature>
<name>A0A8J3UF51_9ACTN</name>
<dbReference type="EMBL" id="BOOP01000069">
    <property type="protein sequence ID" value="GII43555.1"/>
    <property type="molecule type" value="Genomic_DNA"/>
</dbReference>
<gene>
    <name evidence="2" type="ORF">Pph01_85580</name>
</gene>
<keyword evidence="3" id="KW-1185">Reference proteome</keyword>
<organism evidence="2 3">
    <name type="scientific">Planotetraspora phitsanulokensis</name>
    <dbReference type="NCBI Taxonomy" id="575192"/>
    <lineage>
        <taxon>Bacteria</taxon>
        <taxon>Bacillati</taxon>
        <taxon>Actinomycetota</taxon>
        <taxon>Actinomycetes</taxon>
        <taxon>Streptosporangiales</taxon>
        <taxon>Streptosporangiaceae</taxon>
        <taxon>Planotetraspora</taxon>
    </lineage>
</organism>
<evidence type="ECO:0000313" key="2">
    <source>
        <dbReference type="EMBL" id="GII43555.1"/>
    </source>
</evidence>
<protein>
    <submittedName>
        <fullName evidence="2">Uncharacterized protein</fullName>
    </submittedName>
</protein>
<reference evidence="2 3" key="1">
    <citation type="submission" date="2021-01" db="EMBL/GenBank/DDBJ databases">
        <title>Whole genome shotgun sequence of Planotetraspora phitsanulokensis NBRC 104273.</title>
        <authorList>
            <person name="Komaki H."/>
            <person name="Tamura T."/>
        </authorList>
    </citation>
    <scope>NUCLEOTIDE SEQUENCE [LARGE SCALE GENOMIC DNA]</scope>
    <source>
        <strain evidence="2 3">NBRC 104273</strain>
    </source>
</reference>
<dbReference type="Proteomes" id="UP000622547">
    <property type="component" value="Unassembled WGS sequence"/>
</dbReference>
<sequence length="107" mass="12035">MNDPAWLGRADLPQVAQAWGAALPYIAQDPAAERARLTCEDRLRELHPYGMRQYDRLRHLNVPPVQAMHEASPYFAREPNPRTGYPAPKRQALPPAGSWPGKTSPPR</sequence>
<evidence type="ECO:0000256" key="1">
    <source>
        <dbReference type="SAM" id="MobiDB-lite"/>
    </source>
</evidence>
<dbReference type="AlphaFoldDB" id="A0A8J3UF51"/>
<comment type="caution">
    <text evidence="2">The sequence shown here is derived from an EMBL/GenBank/DDBJ whole genome shotgun (WGS) entry which is preliminary data.</text>
</comment>
<proteinExistence type="predicted"/>